<feature type="transmembrane region" description="Helical" evidence="5">
    <location>
        <begin position="250"/>
        <end position="267"/>
    </location>
</feature>
<evidence type="ECO:0000256" key="4">
    <source>
        <dbReference type="ARBA" id="ARBA00023136"/>
    </source>
</evidence>
<feature type="transmembrane region" description="Helical" evidence="5">
    <location>
        <begin position="83"/>
        <end position="101"/>
    </location>
</feature>
<sequence length="499" mass="56221">MEIHQISTPSSPDSAGPVRRYLRRIFWDEKLQNIPGMLFLLLFSVGFGWANAVFGLKVGVLIIAALVGVLVLYGIVAYPKFGIIILLMLAIFVFSIIRLGINFPWGTAVDGVEILLMLGFFISQKKNPNWKILKGPVSTIIIIWVFYNFLQVGNPTAESRLAWVYTIRSVAIVMLTYFVFVYQINTIQFLRLILKLWLGLSVIGALYGFKQEFIGFSDAENEYLYSDPLISDLLFINGHWRKFSIFSDPVAFSYHMVVSTLLCVGLISGNLKMWKKVVLGVMAVIFVMAMLYSGTRGAYVLLPGGLIMFCILKFSKKILVFAVFAFSLTVVLVLMPTSDPTLFRFQSAFKPSDDASFNTRAINQKRIQPFIQSHPFGGGLGATGVWGVRFAPNSYLAKFPPDSGYVRVAVELGWVGLFIFCCLMFTVLKVGIDNYFQIRNPELKTYCLCMLLIVFAYNLGNYPQEALVQFPANIYFSLTIAIISVTRILDQRERKRLTS</sequence>
<feature type="transmembrane region" description="Helical" evidence="5">
    <location>
        <begin position="162"/>
        <end position="182"/>
    </location>
</feature>
<feature type="transmembrane region" description="Helical" evidence="5">
    <location>
        <begin position="58"/>
        <end position="76"/>
    </location>
</feature>
<dbReference type="Pfam" id="PF04932">
    <property type="entry name" value="Wzy_C"/>
    <property type="match status" value="1"/>
</dbReference>
<evidence type="ECO:0000256" key="1">
    <source>
        <dbReference type="ARBA" id="ARBA00004141"/>
    </source>
</evidence>
<dbReference type="EMBL" id="CP098805">
    <property type="protein sequence ID" value="USJ33138.1"/>
    <property type="molecule type" value="Genomic_DNA"/>
</dbReference>
<name>A0A9X1Q8B4_9BACT</name>
<feature type="transmembrane region" description="Helical" evidence="5">
    <location>
        <begin position="189"/>
        <end position="209"/>
    </location>
</feature>
<feature type="transmembrane region" description="Helical" evidence="5">
    <location>
        <begin position="319"/>
        <end position="337"/>
    </location>
</feature>
<feature type="domain" description="O-antigen ligase-related" evidence="6">
    <location>
        <begin position="282"/>
        <end position="421"/>
    </location>
</feature>
<feature type="transmembrane region" description="Helical" evidence="5">
    <location>
        <begin position="412"/>
        <end position="431"/>
    </location>
</feature>
<evidence type="ECO:0000256" key="3">
    <source>
        <dbReference type="ARBA" id="ARBA00022989"/>
    </source>
</evidence>
<comment type="subcellular location">
    <subcellularLocation>
        <location evidence="1">Membrane</location>
        <topology evidence="1">Multi-pass membrane protein</topology>
    </subcellularLocation>
</comment>
<dbReference type="PANTHER" id="PTHR37422">
    <property type="entry name" value="TEICHURONIC ACID BIOSYNTHESIS PROTEIN TUAE"/>
    <property type="match status" value="1"/>
</dbReference>
<accession>A0A9X1Q8B4</accession>
<dbReference type="PANTHER" id="PTHR37422:SF17">
    <property type="entry name" value="O-ANTIGEN LIGASE"/>
    <property type="match status" value="1"/>
</dbReference>
<dbReference type="Proteomes" id="UP001055420">
    <property type="component" value="Chromosome"/>
</dbReference>
<keyword evidence="3 5" id="KW-1133">Transmembrane helix</keyword>
<evidence type="ECO:0000313" key="9">
    <source>
        <dbReference type="Proteomes" id="UP001055420"/>
    </source>
</evidence>
<evidence type="ECO:0000313" key="7">
    <source>
        <dbReference type="EMBL" id="MCF2497023.1"/>
    </source>
</evidence>
<dbReference type="RefSeq" id="WP_235163120.1">
    <property type="nucleotide sequence ID" value="NZ_CP098805.1"/>
</dbReference>
<gene>
    <name evidence="7" type="ORF">L0661_01805</name>
    <name evidence="8" type="ORF">NFI80_10365</name>
</gene>
<evidence type="ECO:0000313" key="8">
    <source>
        <dbReference type="EMBL" id="USJ33138.1"/>
    </source>
</evidence>
<proteinExistence type="predicted"/>
<reference evidence="7" key="1">
    <citation type="submission" date="2022-01" db="EMBL/GenBank/DDBJ databases">
        <title>Novel species in genus Dyadobacter.</title>
        <authorList>
            <person name="Ma C."/>
        </authorList>
    </citation>
    <scope>NUCLEOTIDE SEQUENCE</scope>
    <source>
        <strain evidence="8">CY22</strain>
        <strain evidence="7">CY357</strain>
    </source>
</reference>
<feature type="transmembrane region" description="Helical" evidence="5">
    <location>
        <begin position="472"/>
        <end position="489"/>
    </location>
</feature>
<evidence type="ECO:0000256" key="2">
    <source>
        <dbReference type="ARBA" id="ARBA00022692"/>
    </source>
</evidence>
<feature type="transmembrane region" description="Helical" evidence="5">
    <location>
        <begin position="107"/>
        <end position="123"/>
    </location>
</feature>
<keyword evidence="2 5" id="KW-0812">Transmembrane</keyword>
<keyword evidence="9" id="KW-1185">Reference proteome</keyword>
<evidence type="ECO:0000313" key="10">
    <source>
        <dbReference type="Proteomes" id="UP001139411"/>
    </source>
</evidence>
<keyword evidence="4 5" id="KW-0472">Membrane</keyword>
<feature type="transmembrane region" description="Helical" evidence="5">
    <location>
        <begin position="443"/>
        <end position="460"/>
    </location>
</feature>
<organism evidence="7 10">
    <name type="scientific">Dyadobacter chenhuakuii</name>
    <dbReference type="NCBI Taxonomy" id="2909339"/>
    <lineage>
        <taxon>Bacteria</taxon>
        <taxon>Pseudomonadati</taxon>
        <taxon>Bacteroidota</taxon>
        <taxon>Cytophagia</taxon>
        <taxon>Cytophagales</taxon>
        <taxon>Spirosomataceae</taxon>
        <taxon>Dyadobacter</taxon>
    </lineage>
</organism>
<dbReference type="GO" id="GO:0016874">
    <property type="term" value="F:ligase activity"/>
    <property type="evidence" value="ECO:0007669"/>
    <property type="project" value="UniProtKB-KW"/>
</dbReference>
<protein>
    <submittedName>
        <fullName evidence="7">O-antigen ligase family protein</fullName>
    </submittedName>
</protein>
<dbReference type="InterPro" id="IPR051533">
    <property type="entry name" value="WaaL-like"/>
</dbReference>
<dbReference type="InterPro" id="IPR007016">
    <property type="entry name" value="O-antigen_ligase-rel_domated"/>
</dbReference>
<dbReference type="GO" id="GO:0016020">
    <property type="term" value="C:membrane"/>
    <property type="evidence" value="ECO:0007669"/>
    <property type="project" value="UniProtKB-SubCell"/>
</dbReference>
<feature type="transmembrane region" description="Helical" evidence="5">
    <location>
        <begin position="132"/>
        <end position="150"/>
    </location>
</feature>
<dbReference type="AlphaFoldDB" id="A0A9X1Q8B4"/>
<feature type="transmembrane region" description="Helical" evidence="5">
    <location>
        <begin position="274"/>
        <end position="292"/>
    </location>
</feature>
<feature type="transmembrane region" description="Helical" evidence="5">
    <location>
        <begin position="33"/>
        <end position="52"/>
    </location>
</feature>
<evidence type="ECO:0000256" key="5">
    <source>
        <dbReference type="SAM" id="Phobius"/>
    </source>
</evidence>
<keyword evidence="7" id="KW-0436">Ligase</keyword>
<dbReference type="EMBL" id="JAKFFV010000002">
    <property type="protein sequence ID" value="MCF2497023.1"/>
    <property type="molecule type" value="Genomic_DNA"/>
</dbReference>
<evidence type="ECO:0000259" key="6">
    <source>
        <dbReference type="Pfam" id="PF04932"/>
    </source>
</evidence>
<dbReference type="Proteomes" id="UP001139411">
    <property type="component" value="Unassembled WGS sequence"/>
</dbReference>